<dbReference type="SUPFAM" id="SSF50729">
    <property type="entry name" value="PH domain-like"/>
    <property type="match status" value="1"/>
</dbReference>
<reference evidence="4" key="2">
    <citation type="submission" date="2021-01" db="UniProtKB">
        <authorList>
            <consortium name="EnsemblMetazoa"/>
        </authorList>
    </citation>
    <scope>IDENTIFICATION</scope>
</reference>
<evidence type="ECO:0000313" key="5">
    <source>
        <dbReference type="Proteomes" id="UP000007110"/>
    </source>
</evidence>
<dbReference type="InParanoid" id="A0A7M7N0Z3"/>
<dbReference type="CDD" id="cd13245">
    <property type="entry name" value="PH_PLEKHG7"/>
    <property type="match status" value="1"/>
</dbReference>
<dbReference type="GO" id="GO:0007266">
    <property type="term" value="P:Rho protein signal transduction"/>
    <property type="evidence" value="ECO:0000318"/>
    <property type="project" value="GO_Central"/>
</dbReference>
<dbReference type="SMART" id="SM00233">
    <property type="entry name" value="PH"/>
    <property type="match status" value="1"/>
</dbReference>
<dbReference type="PANTHER" id="PTHR13217">
    <property type="entry name" value="PLECKSTRIN HOMOLOGY DOMAIN-CONTAINING FAMILY G MEMBER 7"/>
    <property type="match status" value="1"/>
</dbReference>
<name>A0A7M7N0Z3_STRPU</name>
<dbReference type="InterPro" id="IPR001849">
    <property type="entry name" value="PH_domain"/>
</dbReference>
<evidence type="ECO:0000259" key="3">
    <source>
        <dbReference type="PROSITE" id="PS50010"/>
    </source>
</evidence>
<evidence type="ECO:0008006" key="6">
    <source>
        <dbReference type="Google" id="ProtNLM"/>
    </source>
</evidence>
<dbReference type="EnsemblMetazoa" id="XM_030973597">
    <property type="protein sequence ID" value="XP_030829457"/>
    <property type="gene ID" value="LOC100893553"/>
</dbReference>
<dbReference type="PROSITE" id="PS50010">
    <property type="entry name" value="DH_2"/>
    <property type="match status" value="1"/>
</dbReference>
<evidence type="ECO:0000256" key="1">
    <source>
        <dbReference type="ARBA" id="ARBA00022658"/>
    </source>
</evidence>
<dbReference type="SUPFAM" id="SSF48065">
    <property type="entry name" value="DBL homology domain (DH-domain)"/>
    <property type="match status" value="1"/>
</dbReference>
<organism evidence="4 5">
    <name type="scientific">Strongylocentrotus purpuratus</name>
    <name type="common">Purple sea urchin</name>
    <dbReference type="NCBI Taxonomy" id="7668"/>
    <lineage>
        <taxon>Eukaryota</taxon>
        <taxon>Metazoa</taxon>
        <taxon>Echinodermata</taxon>
        <taxon>Eleutherozoa</taxon>
        <taxon>Echinozoa</taxon>
        <taxon>Echinoidea</taxon>
        <taxon>Euechinoidea</taxon>
        <taxon>Echinacea</taxon>
        <taxon>Camarodonta</taxon>
        <taxon>Echinidea</taxon>
        <taxon>Strongylocentrotidae</taxon>
        <taxon>Strongylocentrotus</taxon>
    </lineage>
</organism>
<feature type="domain" description="DH" evidence="3">
    <location>
        <begin position="18"/>
        <end position="210"/>
    </location>
</feature>
<dbReference type="InterPro" id="IPR055251">
    <property type="entry name" value="SOS1_NGEF_PH"/>
</dbReference>
<dbReference type="InterPro" id="IPR040181">
    <property type="entry name" value="PKHG5/7"/>
</dbReference>
<dbReference type="PROSITE" id="PS00741">
    <property type="entry name" value="DH_1"/>
    <property type="match status" value="1"/>
</dbReference>
<dbReference type="PANTHER" id="PTHR13217:SF6">
    <property type="entry name" value="PLECKSTRIN HOMOLOGY DOMAIN-CONTAINING FAMILY G MEMBER 7"/>
    <property type="match status" value="1"/>
</dbReference>
<dbReference type="OrthoDB" id="5585231at2759"/>
<dbReference type="InterPro" id="IPR035899">
    <property type="entry name" value="DBL_dom_sf"/>
</dbReference>
<dbReference type="InterPro" id="IPR000219">
    <property type="entry name" value="DH_dom"/>
</dbReference>
<dbReference type="InterPro" id="IPR001331">
    <property type="entry name" value="GDS_CDC24_CS"/>
</dbReference>
<dbReference type="SMART" id="SM00325">
    <property type="entry name" value="RhoGEF"/>
    <property type="match status" value="1"/>
</dbReference>
<dbReference type="InterPro" id="IPR011993">
    <property type="entry name" value="PH-like_dom_sf"/>
</dbReference>
<dbReference type="Pfam" id="PF00621">
    <property type="entry name" value="RhoGEF"/>
    <property type="match status" value="1"/>
</dbReference>
<dbReference type="Pfam" id="PF22697">
    <property type="entry name" value="SOS1_NGEF_PH"/>
    <property type="match status" value="1"/>
</dbReference>
<protein>
    <recommendedName>
        <fullName evidence="6">DH domain-containing protein</fullName>
    </recommendedName>
</protein>
<evidence type="ECO:0000259" key="2">
    <source>
        <dbReference type="PROSITE" id="PS50003"/>
    </source>
</evidence>
<dbReference type="GO" id="GO:0005085">
    <property type="term" value="F:guanyl-nucleotide exchange factor activity"/>
    <property type="evidence" value="ECO:0007669"/>
    <property type="project" value="UniProtKB-KW"/>
</dbReference>
<sequence length="421" mass="49281">MERPEPINHESVDKNEIKRCDKVWELFRSECVYLIDHILVLKEIFQERLRWLQCEGHLMHIEVAKLFANLDELCAVSTEFCRELFRNFTCVDGSSEFGGTQAVVAAFANFLSHVCPAYPRYCMNYAGALQYLHALKKQEDFLEFTKLCEQDKRCKRLKLVDLLITPIQRITKYSLFLRDIRDCTSDAQDQAEIDATLLNVERSMDDLEGKVKWLSSFERLREIQQMLTWPADQEELDSSRCRHSNDESTENSLLVSSQRTLVHEGPLRMIEHGKTLDVYVFLFDDMLLITRRRRKLVTRRSFTGFPSVPDQKYQSLPRPKDGVFFVVCKPPIMLDQLQRTEVDQNQCAAHDIQHTMLLLKPSKAGHVSEAYTFDCITDNTKQTWISHLQKSQRKWTRTISNEKIPAKSLDQNTVEERRKTY</sequence>
<dbReference type="KEGG" id="spu:100893553"/>
<dbReference type="Gene3D" id="2.30.29.30">
    <property type="entry name" value="Pleckstrin-homology domain (PH domain)/Phosphotyrosine-binding domain (PTB)"/>
    <property type="match status" value="1"/>
</dbReference>
<accession>A0A7M7N0Z3</accession>
<proteinExistence type="predicted"/>
<feature type="domain" description="PH" evidence="2">
    <location>
        <begin position="260"/>
        <end position="393"/>
    </location>
</feature>
<dbReference type="GeneID" id="100893553"/>
<dbReference type="Gene3D" id="1.20.900.10">
    <property type="entry name" value="Dbl homology (DH) domain"/>
    <property type="match status" value="1"/>
</dbReference>
<evidence type="ECO:0000313" key="4">
    <source>
        <dbReference type="EnsemblMetazoa" id="XP_030829457"/>
    </source>
</evidence>
<dbReference type="PROSITE" id="PS50003">
    <property type="entry name" value="PH_DOMAIN"/>
    <property type="match status" value="1"/>
</dbReference>
<dbReference type="Proteomes" id="UP000007110">
    <property type="component" value="Unassembled WGS sequence"/>
</dbReference>
<dbReference type="RefSeq" id="XP_030829457.1">
    <property type="nucleotide sequence ID" value="XM_030973597.1"/>
</dbReference>
<keyword evidence="5" id="KW-1185">Reference proteome</keyword>
<reference evidence="5" key="1">
    <citation type="submission" date="2015-02" db="EMBL/GenBank/DDBJ databases">
        <title>Genome sequencing for Strongylocentrotus purpuratus.</title>
        <authorList>
            <person name="Murali S."/>
            <person name="Liu Y."/>
            <person name="Vee V."/>
            <person name="English A."/>
            <person name="Wang M."/>
            <person name="Skinner E."/>
            <person name="Han Y."/>
            <person name="Muzny D.M."/>
            <person name="Worley K.C."/>
            <person name="Gibbs R.A."/>
        </authorList>
    </citation>
    <scope>NUCLEOTIDE SEQUENCE</scope>
</reference>
<dbReference type="OMA" id="GNLCQTH"/>
<keyword evidence="1" id="KW-0344">Guanine-nucleotide releasing factor</keyword>
<dbReference type="AlphaFoldDB" id="A0A7M7N0Z3"/>